<proteinExistence type="inferred from homology"/>
<dbReference type="Gene3D" id="3.40.1440.10">
    <property type="entry name" value="GIY-YIG endonuclease"/>
    <property type="match status" value="1"/>
</dbReference>
<dbReference type="SUPFAM" id="SSF82771">
    <property type="entry name" value="GIY-YIG endonuclease"/>
    <property type="match status" value="1"/>
</dbReference>
<dbReference type="CDD" id="cd10456">
    <property type="entry name" value="GIY-YIG_UPF0213"/>
    <property type="match status" value="1"/>
</dbReference>
<dbReference type="EMBL" id="CP061035">
    <property type="protein sequence ID" value="QQV78626.1"/>
    <property type="molecule type" value="Genomic_DNA"/>
</dbReference>
<evidence type="ECO:0000313" key="5">
    <source>
        <dbReference type="Proteomes" id="UP000595894"/>
    </source>
</evidence>
<feature type="domain" description="GIY-YIG" evidence="3">
    <location>
        <begin position="1"/>
        <end position="76"/>
    </location>
</feature>
<dbReference type="InterPro" id="IPR000305">
    <property type="entry name" value="GIY-YIG_endonuc"/>
</dbReference>
<organism evidence="4 5">
    <name type="scientific">Sphingomonas aliaeris</name>
    <dbReference type="NCBI Taxonomy" id="2759526"/>
    <lineage>
        <taxon>Bacteria</taxon>
        <taxon>Pseudomonadati</taxon>
        <taxon>Pseudomonadota</taxon>
        <taxon>Alphaproteobacteria</taxon>
        <taxon>Sphingomonadales</taxon>
        <taxon>Sphingomonadaceae</taxon>
        <taxon>Sphingomonas</taxon>
    </lineage>
</organism>
<evidence type="ECO:0000256" key="1">
    <source>
        <dbReference type="ARBA" id="ARBA00007435"/>
    </source>
</evidence>
<dbReference type="PANTHER" id="PTHR34477">
    <property type="entry name" value="UPF0213 PROTEIN YHBQ"/>
    <property type="match status" value="1"/>
</dbReference>
<name>A0A974S5P6_9SPHN</name>
<evidence type="ECO:0000256" key="2">
    <source>
        <dbReference type="SAM" id="MobiDB-lite"/>
    </source>
</evidence>
<feature type="region of interest" description="Disordered" evidence="2">
    <location>
        <begin position="95"/>
        <end position="117"/>
    </location>
</feature>
<accession>A0A974S5P6</accession>
<dbReference type="PROSITE" id="PS50164">
    <property type="entry name" value="GIY_YIG"/>
    <property type="match status" value="1"/>
</dbReference>
<dbReference type="KEGG" id="sari:H5J25_08495"/>
<dbReference type="Proteomes" id="UP000595894">
    <property type="component" value="Chromosome"/>
</dbReference>
<keyword evidence="5" id="KW-1185">Reference proteome</keyword>
<evidence type="ECO:0000259" key="3">
    <source>
        <dbReference type="PROSITE" id="PS50164"/>
    </source>
</evidence>
<feature type="region of interest" description="Disordered" evidence="2">
    <location>
        <begin position="131"/>
        <end position="150"/>
    </location>
</feature>
<dbReference type="Pfam" id="PF01541">
    <property type="entry name" value="GIY-YIG"/>
    <property type="match status" value="1"/>
</dbReference>
<sequence length="150" mass="16546">MTFWAYLLRCGDGSYYAGHCEDLGYRIDAHQSGRGCDYTARRQPITPLWSQEFESRIEALEAERRIKGWSRAKKEALIAGDWICLSQLAASRVARPSTSSGRTEKGGGVGIEDENIKCEDIEGHDIKPTVCAEPVEAPRPTLAQPPGPIP</sequence>
<evidence type="ECO:0000313" key="4">
    <source>
        <dbReference type="EMBL" id="QQV78626.1"/>
    </source>
</evidence>
<dbReference type="PANTHER" id="PTHR34477:SF1">
    <property type="entry name" value="UPF0213 PROTEIN YHBQ"/>
    <property type="match status" value="1"/>
</dbReference>
<comment type="similarity">
    <text evidence="1">Belongs to the UPF0213 family.</text>
</comment>
<gene>
    <name evidence="4" type="ORF">H5J25_08495</name>
</gene>
<protein>
    <submittedName>
        <fullName evidence="4">GIY-YIG nuclease family protein</fullName>
    </submittedName>
</protein>
<reference evidence="5" key="1">
    <citation type="submission" date="2020-09" db="EMBL/GenBank/DDBJ databases">
        <title>Sphingomonas sp., a new species isolated from pork steak.</title>
        <authorList>
            <person name="Heidler von Heilborn D."/>
        </authorList>
    </citation>
    <scope>NUCLEOTIDE SEQUENCE [LARGE SCALE GENOMIC DNA]</scope>
</reference>
<dbReference type="RefSeq" id="WP_202095654.1">
    <property type="nucleotide sequence ID" value="NZ_CP061035.1"/>
</dbReference>
<dbReference type="InterPro" id="IPR035901">
    <property type="entry name" value="GIY-YIG_endonuc_sf"/>
</dbReference>
<dbReference type="AlphaFoldDB" id="A0A974S5P6"/>
<dbReference type="InterPro" id="IPR050190">
    <property type="entry name" value="UPF0213_domain"/>
</dbReference>